<evidence type="ECO:0000256" key="12">
    <source>
        <dbReference type="ARBA" id="ARBA00055042"/>
    </source>
</evidence>
<dbReference type="FunFam" id="3.40.50.620:FF:000114">
    <property type="entry name" value="Pantothenate synthetase"/>
    <property type="match status" value="1"/>
</dbReference>
<evidence type="ECO:0000256" key="6">
    <source>
        <dbReference type="ARBA" id="ARBA00022490"/>
    </source>
</evidence>
<comment type="subcellular location">
    <subcellularLocation>
        <location evidence="1 13">Cytoplasm</location>
    </subcellularLocation>
</comment>
<name>A0A0V8LXV7_9CHLR</name>
<dbReference type="GO" id="GO:0005829">
    <property type="term" value="C:cytosol"/>
    <property type="evidence" value="ECO:0007669"/>
    <property type="project" value="TreeGrafter"/>
</dbReference>
<dbReference type="UniPathway" id="UPA00028">
    <property type="reaction ID" value="UER00005"/>
</dbReference>
<dbReference type="EMBL" id="JGYD01000026">
    <property type="protein sequence ID" value="KSV16395.1"/>
    <property type="molecule type" value="Genomic_DNA"/>
</dbReference>
<dbReference type="SUPFAM" id="SSF52374">
    <property type="entry name" value="Nucleotidylyl transferase"/>
    <property type="match status" value="1"/>
</dbReference>
<dbReference type="InterPro" id="IPR003721">
    <property type="entry name" value="Pantoate_ligase"/>
</dbReference>
<dbReference type="Gene3D" id="3.30.1300.10">
    <property type="entry name" value="Pantoate-beta-alanine ligase, C-terminal domain"/>
    <property type="match status" value="1"/>
</dbReference>
<evidence type="ECO:0000256" key="2">
    <source>
        <dbReference type="ARBA" id="ARBA00004990"/>
    </source>
</evidence>
<keyword evidence="10 13" id="KW-0067">ATP-binding</keyword>
<dbReference type="InterPro" id="IPR014729">
    <property type="entry name" value="Rossmann-like_a/b/a_fold"/>
</dbReference>
<protein>
    <recommendedName>
        <fullName evidence="5 13">Pantothenate synthetase</fullName>
        <shortName evidence="13">PS</shortName>
        <ecNumber evidence="4 13">6.3.2.1</ecNumber>
    </recommendedName>
    <alternativeName>
        <fullName evidence="13">Pantoate--beta-alanine ligase</fullName>
    </alternativeName>
    <alternativeName>
        <fullName evidence="13">Pantoate-activating enzyme</fullName>
    </alternativeName>
</protein>
<evidence type="ECO:0000256" key="9">
    <source>
        <dbReference type="ARBA" id="ARBA00022741"/>
    </source>
</evidence>
<dbReference type="CDD" id="cd00560">
    <property type="entry name" value="PanC"/>
    <property type="match status" value="1"/>
</dbReference>
<dbReference type="GO" id="GO:0004592">
    <property type="term" value="F:pantoate-beta-alanine ligase activity"/>
    <property type="evidence" value="ECO:0007669"/>
    <property type="project" value="UniProtKB-UniRule"/>
</dbReference>
<feature type="binding site" evidence="13">
    <location>
        <begin position="27"/>
        <end position="34"/>
    </location>
    <ligand>
        <name>ATP</name>
        <dbReference type="ChEBI" id="CHEBI:30616"/>
    </ligand>
</feature>
<comment type="miscellaneous">
    <text evidence="13">The reaction proceeds by a bi uni uni bi ping pong mechanism.</text>
</comment>
<sequence>MRIIRTVAEMQKLHREICGPVGLVPTMGYLHEGHLSLIRASKKQDLNTVASIFVNPTQFGPHEDFKKYPRDEKRDMAMLENAGVDYVFAPPVEEMYPPGFDSWVEPGVLQECLEGAVRPGHFRGVCTVVTKLFTIIRPDRAYFGQKDYQQYLIIKKMVSDLNLDVSAEMLPIIRESDGLALSSRNTYLSASERKAALVLYRSLLTAKSLFAAKEYNPEIIRRKMTEEIQSESLAEIDYVSLSDKDTLGEADKVSAKTIALVAARFGKTRLIDNMFLA</sequence>
<accession>A0A0V8LXV7</accession>
<dbReference type="FunFam" id="3.30.1300.10:FF:000001">
    <property type="entry name" value="Pantothenate synthetase"/>
    <property type="match status" value="1"/>
</dbReference>
<feature type="binding site" evidence="13">
    <location>
        <position position="150"/>
    </location>
    <ligand>
        <name>(R)-pantoate</name>
        <dbReference type="ChEBI" id="CHEBI:15980"/>
    </ligand>
</feature>
<keyword evidence="9 13" id="KW-0547">Nucleotide-binding</keyword>
<dbReference type="Pfam" id="PF02569">
    <property type="entry name" value="Pantoate_ligase"/>
    <property type="match status" value="1"/>
</dbReference>
<dbReference type="Proteomes" id="UP000053577">
    <property type="component" value="Unassembled WGS sequence"/>
</dbReference>
<evidence type="ECO:0000313" key="15">
    <source>
        <dbReference type="Proteomes" id="UP000053577"/>
    </source>
</evidence>
<gene>
    <name evidence="13" type="primary">panC</name>
    <name evidence="14" type="ORF">DA01_03975</name>
</gene>
<comment type="pathway">
    <text evidence="2 13">Cofactor biosynthesis; (R)-pantothenate biosynthesis; (R)-pantothenate from (R)-pantoate and beta-alanine: step 1/1.</text>
</comment>
<proteinExistence type="inferred from homology"/>
<feature type="binding site" evidence="13">
    <location>
        <position position="58"/>
    </location>
    <ligand>
        <name>beta-alanine</name>
        <dbReference type="ChEBI" id="CHEBI:57966"/>
    </ligand>
</feature>
<evidence type="ECO:0000256" key="13">
    <source>
        <dbReference type="HAMAP-Rule" id="MF_00158"/>
    </source>
</evidence>
<comment type="caution">
    <text evidence="14">The sequence shown here is derived from an EMBL/GenBank/DDBJ whole genome shotgun (WGS) entry which is preliminary data.</text>
</comment>
<dbReference type="GO" id="GO:0005524">
    <property type="term" value="F:ATP binding"/>
    <property type="evidence" value="ECO:0007669"/>
    <property type="project" value="UniProtKB-KW"/>
</dbReference>
<feature type="binding site" evidence="13">
    <location>
        <begin position="181"/>
        <end position="184"/>
    </location>
    <ligand>
        <name>ATP</name>
        <dbReference type="ChEBI" id="CHEBI:30616"/>
    </ligand>
</feature>
<evidence type="ECO:0000256" key="5">
    <source>
        <dbReference type="ARBA" id="ARBA00014155"/>
    </source>
</evidence>
<evidence type="ECO:0000256" key="1">
    <source>
        <dbReference type="ARBA" id="ARBA00004496"/>
    </source>
</evidence>
<dbReference type="AlphaFoldDB" id="A0A0V8LXV7"/>
<dbReference type="HAMAP" id="MF_00158">
    <property type="entry name" value="PanC"/>
    <property type="match status" value="1"/>
</dbReference>
<evidence type="ECO:0000256" key="7">
    <source>
        <dbReference type="ARBA" id="ARBA00022598"/>
    </source>
</evidence>
<dbReference type="OrthoDB" id="9773087at2"/>
<keyword evidence="8 13" id="KW-0566">Pantothenate biosynthesis</keyword>
<evidence type="ECO:0000256" key="8">
    <source>
        <dbReference type="ARBA" id="ARBA00022655"/>
    </source>
</evidence>
<feature type="active site" description="Proton donor" evidence="13">
    <location>
        <position position="34"/>
    </location>
</feature>
<keyword evidence="7 13" id="KW-0436">Ligase</keyword>
<dbReference type="RefSeq" id="WP_058292803.1">
    <property type="nucleotide sequence ID" value="NZ_JGYD01000026.1"/>
</dbReference>
<feature type="binding site" evidence="13">
    <location>
        <position position="173"/>
    </location>
    <ligand>
        <name>ATP</name>
        <dbReference type="ChEBI" id="CHEBI:30616"/>
    </ligand>
</feature>
<keyword evidence="6 13" id="KW-0963">Cytoplasm</keyword>
<dbReference type="PANTHER" id="PTHR21299">
    <property type="entry name" value="CYTIDYLATE KINASE/PANTOATE-BETA-ALANINE LIGASE"/>
    <property type="match status" value="1"/>
</dbReference>
<feature type="binding site" evidence="13">
    <location>
        <position position="58"/>
    </location>
    <ligand>
        <name>(R)-pantoate</name>
        <dbReference type="ChEBI" id="CHEBI:15980"/>
    </ligand>
</feature>
<dbReference type="Gene3D" id="3.40.50.620">
    <property type="entry name" value="HUPs"/>
    <property type="match status" value="1"/>
</dbReference>
<evidence type="ECO:0000256" key="3">
    <source>
        <dbReference type="ARBA" id="ARBA00009256"/>
    </source>
</evidence>
<evidence type="ECO:0000256" key="10">
    <source>
        <dbReference type="ARBA" id="ARBA00022840"/>
    </source>
</evidence>
<comment type="catalytic activity">
    <reaction evidence="11 13">
        <text>(R)-pantoate + beta-alanine + ATP = (R)-pantothenate + AMP + diphosphate + H(+)</text>
        <dbReference type="Rhea" id="RHEA:10912"/>
        <dbReference type="ChEBI" id="CHEBI:15378"/>
        <dbReference type="ChEBI" id="CHEBI:15980"/>
        <dbReference type="ChEBI" id="CHEBI:29032"/>
        <dbReference type="ChEBI" id="CHEBI:30616"/>
        <dbReference type="ChEBI" id="CHEBI:33019"/>
        <dbReference type="ChEBI" id="CHEBI:57966"/>
        <dbReference type="ChEBI" id="CHEBI:456215"/>
        <dbReference type="EC" id="6.3.2.1"/>
    </reaction>
</comment>
<comment type="function">
    <text evidence="12 13">Catalyzes the condensation of pantoate with beta-alanine in an ATP-dependent reaction via a pantoyl-adenylate intermediate.</text>
</comment>
<evidence type="ECO:0000256" key="11">
    <source>
        <dbReference type="ARBA" id="ARBA00048258"/>
    </source>
</evidence>
<comment type="subunit">
    <text evidence="13">Homodimer.</text>
</comment>
<dbReference type="InterPro" id="IPR042176">
    <property type="entry name" value="Pantoate_ligase_C"/>
</dbReference>
<comment type="similarity">
    <text evidence="3 13">Belongs to the pantothenate synthetase family.</text>
</comment>
<dbReference type="EC" id="6.3.2.1" evidence="4 13"/>
<evidence type="ECO:0000313" key="14">
    <source>
        <dbReference type="EMBL" id="KSV16395.1"/>
    </source>
</evidence>
<organism evidence="14 15">
    <name type="scientific">Dehalococcoides mccartyi</name>
    <dbReference type="NCBI Taxonomy" id="61435"/>
    <lineage>
        <taxon>Bacteria</taxon>
        <taxon>Bacillati</taxon>
        <taxon>Chloroflexota</taxon>
        <taxon>Dehalococcoidia</taxon>
        <taxon>Dehalococcoidales</taxon>
        <taxon>Dehalococcoidaceae</taxon>
        <taxon>Dehalococcoides</taxon>
    </lineage>
</organism>
<feature type="binding site" evidence="13">
    <location>
        <begin position="144"/>
        <end position="147"/>
    </location>
    <ligand>
        <name>ATP</name>
        <dbReference type="ChEBI" id="CHEBI:30616"/>
    </ligand>
</feature>
<reference evidence="14 15" key="1">
    <citation type="journal article" date="2015" name="Sci. Rep.">
        <title>A comparative genomics and reductive dehalogenase gene transcription study of two chloroethene-respiring bacteria, Dehalococcoides mccartyi strains MB and 11a.</title>
        <authorList>
            <person name="Low A."/>
            <person name="Shen Z."/>
            <person name="Cheng D."/>
            <person name="Rogers M.J."/>
            <person name="Lee P.K."/>
            <person name="He J."/>
        </authorList>
    </citation>
    <scope>NUCLEOTIDE SEQUENCE [LARGE SCALE GENOMIC DNA]</scope>
    <source>
        <strain evidence="14 15">MB</strain>
    </source>
</reference>
<evidence type="ECO:0000256" key="4">
    <source>
        <dbReference type="ARBA" id="ARBA00012219"/>
    </source>
</evidence>
<dbReference type="GO" id="GO:0015940">
    <property type="term" value="P:pantothenate biosynthetic process"/>
    <property type="evidence" value="ECO:0007669"/>
    <property type="project" value="UniProtKB-UniRule"/>
</dbReference>
<dbReference type="NCBIfam" id="TIGR00018">
    <property type="entry name" value="panC"/>
    <property type="match status" value="1"/>
</dbReference>
<dbReference type="PANTHER" id="PTHR21299:SF1">
    <property type="entry name" value="PANTOATE--BETA-ALANINE LIGASE"/>
    <property type="match status" value="1"/>
</dbReference>
<dbReference type="PATRIC" id="fig|61435.5.peg.793"/>